<accession>A0A409XIY1</accession>
<organism evidence="2 3">
    <name type="scientific">Psilocybe cyanescens</name>
    <dbReference type="NCBI Taxonomy" id="93625"/>
    <lineage>
        <taxon>Eukaryota</taxon>
        <taxon>Fungi</taxon>
        <taxon>Dikarya</taxon>
        <taxon>Basidiomycota</taxon>
        <taxon>Agaricomycotina</taxon>
        <taxon>Agaricomycetes</taxon>
        <taxon>Agaricomycetidae</taxon>
        <taxon>Agaricales</taxon>
        <taxon>Agaricineae</taxon>
        <taxon>Strophariaceae</taxon>
        <taxon>Psilocybe</taxon>
    </lineage>
</organism>
<dbReference type="InParanoid" id="A0A409XIY1"/>
<feature type="chain" id="PRO_5019196649" evidence="1">
    <location>
        <begin position="18"/>
        <end position="188"/>
    </location>
</feature>
<feature type="signal peptide" evidence="1">
    <location>
        <begin position="1"/>
        <end position="17"/>
    </location>
</feature>
<dbReference type="AlphaFoldDB" id="A0A409XIY1"/>
<evidence type="ECO:0000256" key="1">
    <source>
        <dbReference type="SAM" id="SignalP"/>
    </source>
</evidence>
<reference evidence="2 3" key="1">
    <citation type="journal article" date="2018" name="Evol. Lett.">
        <title>Horizontal gene cluster transfer increased hallucinogenic mushroom diversity.</title>
        <authorList>
            <person name="Reynolds H.T."/>
            <person name="Vijayakumar V."/>
            <person name="Gluck-Thaler E."/>
            <person name="Korotkin H.B."/>
            <person name="Matheny P.B."/>
            <person name="Slot J.C."/>
        </authorList>
    </citation>
    <scope>NUCLEOTIDE SEQUENCE [LARGE SCALE GENOMIC DNA]</scope>
    <source>
        <strain evidence="2 3">2631</strain>
    </source>
</reference>
<dbReference type="OrthoDB" id="3226519at2759"/>
<comment type="caution">
    <text evidence="2">The sequence shown here is derived from an EMBL/GenBank/DDBJ whole genome shotgun (WGS) entry which is preliminary data.</text>
</comment>
<evidence type="ECO:0000313" key="3">
    <source>
        <dbReference type="Proteomes" id="UP000283269"/>
    </source>
</evidence>
<keyword evidence="3" id="KW-1185">Reference proteome</keyword>
<gene>
    <name evidence="2" type="ORF">CVT25_005017</name>
</gene>
<evidence type="ECO:0000313" key="2">
    <source>
        <dbReference type="EMBL" id="PPQ90709.1"/>
    </source>
</evidence>
<protein>
    <submittedName>
        <fullName evidence="2">Uncharacterized protein</fullName>
    </submittedName>
</protein>
<dbReference type="EMBL" id="NHYD01001552">
    <property type="protein sequence ID" value="PPQ90709.1"/>
    <property type="molecule type" value="Genomic_DNA"/>
</dbReference>
<proteinExistence type="predicted"/>
<name>A0A409XIY1_PSICY</name>
<keyword evidence="1" id="KW-0732">Signal</keyword>
<sequence>MLAVKFSLFFLCLQVLAIPVADESICHGESDILSEKLIGKDRNVKMTTLACSGDIHSRNSVEARQNTSIPLNVCGAECNTNCFIPAGGGPDPNECHVIADALRYESQNSGAIFSIPNGNATTNPIVMQFRSCKTFFVNQDLGPLTYCRTDWAALIDWLAPTCQATQNAHGGNCVAADQRWFVHSPPSS</sequence>
<dbReference type="Proteomes" id="UP000283269">
    <property type="component" value="Unassembled WGS sequence"/>
</dbReference>